<dbReference type="AlphaFoldDB" id="A0A498JVI2"/>
<keyword evidence="2" id="KW-1185">Reference proteome</keyword>
<name>A0A498JVI2_MALDO</name>
<accession>A0A498JVI2</accession>
<reference evidence="1 2" key="1">
    <citation type="submission" date="2018-10" db="EMBL/GenBank/DDBJ databases">
        <title>A high-quality apple genome assembly.</title>
        <authorList>
            <person name="Hu J."/>
        </authorList>
    </citation>
    <scope>NUCLEOTIDE SEQUENCE [LARGE SCALE GENOMIC DNA]</scope>
    <source>
        <strain evidence="2">cv. HFTH1</strain>
        <tissue evidence="1">Young leaf</tissue>
    </source>
</reference>
<evidence type="ECO:0000313" key="1">
    <source>
        <dbReference type="EMBL" id="RXH98957.1"/>
    </source>
</evidence>
<gene>
    <name evidence="1" type="ORF">DVH24_011282</name>
</gene>
<dbReference type="EMBL" id="RDQH01000331">
    <property type="protein sequence ID" value="RXH98957.1"/>
    <property type="molecule type" value="Genomic_DNA"/>
</dbReference>
<organism evidence="1 2">
    <name type="scientific">Malus domestica</name>
    <name type="common">Apple</name>
    <name type="synonym">Pyrus malus</name>
    <dbReference type="NCBI Taxonomy" id="3750"/>
    <lineage>
        <taxon>Eukaryota</taxon>
        <taxon>Viridiplantae</taxon>
        <taxon>Streptophyta</taxon>
        <taxon>Embryophyta</taxon>
        <taxon>Tracheophyta</taxon>
        <taxon>Spermatophyta</taxon>
        <taxon>Magnoliopsida</taxon>
        <taxon>eudicotyledons</taxon>
        <taxon>Gunneridae</taxon>
        <taxon>Pentapetalae</taxon>
        <taxon>rosids</taxon>
        <taxon>fabids</taxon>
        <taxon>Rosales</taxon>
        <taxon>Rosaceae</taxon>
        <taxon>Amygdaloideae</taxon>
        <taxon>Maleae</taxon>
        <taxon>Malus</taxon>
    </lineage>
</organism>
<proteinExistence type="predicted"/>
<comment type="caution">
    <text evidence="1">The sequence shown here is derived from an EMBL/GenBank/DDBJ whole genome shotgun (WGS) entry which is preliminary data.</text>
</comment>
<evidence type="ECO:0000313" key="2">
    <source>
        <dbReference type="Proteomes" id="UP000290289"/>
    </source>
</evidence>
<protein>
    <submittedName>
        <fullName evidence="1">Uncharacterized protein</fullName>
    </submittedName>
</protein>
<dbReference type="Proteomes" id="UP000290289">
    <property type="component" value="Chromosome 5"/>
</dbReference>
<sequence length="151" mass="17019">MMNLLKKPKINSELSFETDKRPHLFQSLGQGEIMNSHRLYKKQSALNSVRGNRHCFGGGGGSDEIINSSEASKRELLLFKDSENCFSGTGIAFNAKEESQTNLDLFLHLKAKKHVGVHCFYCKRVLQNRQALGGHLGHLRVHKEEINAKRS</sequence>